<dbReference type="Proteomes" id="UP000327179">
    <property type="component" value="Chromosome"/>
</dbReference>
<dbReference type="EMBL" id="CP043311">
    <property type="protein sequence ID" value="QEY62523.1"/>
    <property type="molecule type" value="Genomic_DNA"/>
</dbReference>
<keyword evidence="4" id="KW-1185">Reference proteome</keyword>
<dbReference type="Gene3D" id="1.10.8.1180">
    <property type="match status" value="1"/>
</dbReference>
<gene>
    <name evidence="3" type="ORF">FXN65_10710</name>
</gene>
<proteinExistence type="predicted"/>
<evidence type="ECO:0000256" key="1">
    <source>
        <dbReference type="SAM" id="MobiDB-lite"/>
    </source>
</evidence>
<name>A0A5J6QJE5_9GAMM</name>
<dbReference type="Pfam" id="PF17948">
    <property type="entry name" value="DnaT"/>
    <property type="match status" value="1"/>
</dbReference>
<evidence type="ECO:0000259" key="2">
    <source>
        <dbReference type="Pfam" id="PF17948"/>
    </source>
</evidence>
<evidence type="ECO:0000313" key="3">
    <source>
        <dbReference type="EMBL" id="QEY62523.1"/>
    </source>
</evidence>
<feature type="compositionally biased region" description="Low complexity" evidence="1">
    <location>
        <begin position="166"/>
        <end position="182"/>
    </location>
</feature>
<protein>
    <recommendedName>
        <fullName evidence="2">DnaT DNA-binding domain-containing protein</fullName>
    </recommendedName>
</protein>
<feature type="region of interest" description="Disordered" evidence="1">
    <location>
        <begin position="125"/>
        <end position="182"/>
    </location>
</feature>
<dbReference type="AlphaFoldDB" id="A0A5J6QJE5"/>
<reference evidence="3 4" key="1">
    <citation type="submission" date="2019-08" db="EMBL/GenBank/DDBJ databases">
        <title>Whole-genome Sequencing of e-waste polymer degrading bacterium Pseudomonas sp. strain PE08.</title>
        <authorList>
            <person name="Kirdat K."/>
            <person name="Debbarma P."/>
            <person name="Narawade N."/>
            <person name="Suyal D."/>
            <person name="Thorat V."/>
            <person name="Shouche Y."/>
            <person name="Goel R."/>
            <person name="Yadav A."/>
        </authorList>
    </citation>
    <scope>NUCLEOTIDE SEQUENCE [LARGE SCALE GENOMIC DNA]</scope>
    <source>
        <strain evidence="3 4">PE08</strain>
    </source>
</reference>
<dbReference type="RefSeq" id="WP_151133178.1">
    <property type="nucleotide sequence ID" value="NZ_CP043311.1"/>
</dbReference>
<feature type="domain" description="DnaT DNA-binding" evidence="2">
    <location>
        <begin position="190"/>
        <end position="259"/>
    </location>
</feature>
<dbReference type="InterPro" id="IPR040480">
    <property type="entry name" value="DnaT_DNA_bind"/>
</dbReference>
<organism evidence="3 4">
    <name type="scientific">Metapseudomonas lalkuanensis</name>
    <dbReference type="NCBI Taxonomy" id="2604832"/>
    <lineage>
        <taxon>Bacteria</taxon>
        <taxon>Pseudomonadati</taxon>
        <taxon>Pseudomonadota</taxon>
        <taxon>Gammaproteobacteria</taxon>
        <taxon>Pseudomonadales</taxon>
        <taxon>Pseudomonadaceae</taxon>
        <taxon>Metapseudomonas</taxon>
    </lineage>
</organism>
<sequence length="276" mass="30090">MKRPSFQFYPADWRNNAKLRRCSWEARGVWIEVMGLMHDSDKYGVLRWSLKEIAQALGAPMKALKELVEKGVLYGVEKGGCEPLIYIPMSGRKPGPAVELLSAEQGPIWFSPRMVRDEYVRTHRGTSSRFGAGSGDNPDPSPKGGLGESNGEAPKQSPIARQGDGSTSSPSSSSSPSVANATSVDARQRFEMFEGWQPDEMSLTTQLRASGVPSSAITEELVAEFAAYWLNRSVADNQGGWCHRLVQHAKRQAVRAAAAPRAASPTADWAAEEVIL</sequence>
<accession>A0A5J6QJE5</accession>
<evidence type="ECO:0000313" key="4">
    <source>
        <dbReference type="Proteomes" id="UP000327179"/>
    </source>
</evidence>
<dbReference type="KEGG" id="plal:FXN65_10710"/>